<sequence length="78" mass="9466">MIEQGYNNYYNFSIKKEFYLVKSINIYQEPVGKDEILNVSDLILTFDNIKNNFLELIANHFSDELYQIYYDYLNFDRS</sequence>
<organism evidence="1 2">
    <name type="scientific">Acinetobacter piscicola</name>
    <dbReference type="NCBI Taxonomy" id="2006115"/>
    <lineage>
        <taxon>Bacteria</taxon>
        <taxon>Pseudomonadati</taxon>
        <taxon>Pseudomonadota</taxon>
        <taxon>Gammaproteobacteria</taxon>
        <taxon>Moraxellales</taxon>
        <taxon>Moraxellaceae</taxon>
        <taxon>Acinetobacter</taxon>
    </lineage>
</organism>
<accession>A0A7S7AIA2</accession>
<gene>
    <name evidence="1" type="ORF">G0028_14330</name>
</gene>
<evidence type="ECO:0000313" key="2">
    <source>
        <dbReference type="Proteomes" id="UP000593966"/>
    </source>
</evidence>
<protein>
    <submittedName>
        <fullName evidence="1">Uncharacterized protein</fullName>
    </submittedName>
</protein>
<reference evidence="1 2" key="1">
    <citation type="submission" date="2020-02" db="EMBL/GenBank/DDBJ databases">
        <title>Tigecycline-resistant Acinetobacter species from pigs and migratory birds.</title>
        <authorList>
            <person name="Chen C."/>
            <person name="Sun J."/>
            <person name="Liao X.-P."/>
            <person name="Liu Y.-H."/>
        </authorList>
    </citation>
    <scope>NUCLEOTIDE SEQUENCE [LARGE SCALE GENOMIC DNA]</scope>
    <source>
        <strain evidence="1 2">YH12207_T</strain>
    </source>
</reference>
<dbReference type="EMBL" id="CP048659">
    <property type="protein sequence ID" value="QOW46972.1"/>
    <property type="molecule type" value="Genomic_DNA"/>
</dbReference>
<proteinExistence type="predicted"/>
<keyword evidence="2" id="KW-1185">Reference proteome</keyword>
<evidence type="ECO:0000313" key="1">
    <source>
        <dbReference type="EMBL" id="QOW46972.1"/>
    </source>
</evidence>
<name>A0A7S7AIA2_9GAMM</name>
<dbReference type="Proteomes" id="UP000593966">
    <property type="component" value="Chromosome"/>
</dbReference>
<dbReference type="RefSeq" id="WP_180048051.1">
    <property type="nucleotide sequence ID" value="NZ_CP048659.1"/>
</dbReference>
<dbReference type="AlphaFoldDB" id="A0A7S7AIA2"/>